<dbReference type="OrthoDB" id="2962993at2759"/>
<dbReference type="Gene3D" id="1.20.1250.20">
    <property type="entry name" value="MFS general substrate transporter like domains"/>
    <property type="match status" value="1"/>
</dbReference>
<dbReference type="Pfam" id="PF07690">
    <property type="entry name" value="MFS_1"/>
    <property type="match status" value="1"/>
</dbReference>
<feature type="compositionally biased region" description="Basic and acidic residues" evidence="6">
    <location>
        <begin position="1"/>
        <end position="14"/>
    </location>
</feature>
<sequence length="417" mass="46252">MRETPSPTEGKKTVQESTGSHAAAEVADYGVDEKRLLRRLDVHIIPLVMTLYLFSFLDRVNIGNARLYSLESDLGLSPSQFQVAVSILFVTYIAFEVPSNLVLKLFTPRRWIAFIVVAWGLVATLSGLVQSYAGLLVCRLLLGALEAGLFPGLNVYLTLFYTKRELALRVGYLFVSAAVAGALGGLLAYGIGHLDGACGMRGWRWILIIEGLPSILVGAVTYFALPNDGQTAYFLDDRERALMAARLRREYGSTQSSHEFSRADMVKAFTDWKTWAFSVAQFGVDTMLYGFSTFLPTIINDLGTWSIAQVQLLLPNNSPRYGKRTTSTGLQLTLGNFSGILSAFIYPKGDAPRYMRGHGVTLSMVALGTVIYSLMWLWYGRENKRRAGAPLSEKHRGMSEEELEELGDDSPRYIYTT</sequence>
<gene>
    <name evidence="9" type="ORF">OCS_02183</name>
</gene>
<feature type="transmembrane region" description="Helical" evidence="7">
    <location>
        <begin position="42"/>
        <end position="60"/>
    </location>
</feature>
<comment type="subcellular location">
    <subcellularLocation>
        <location evidence="1">Membrane</location>
        <topology evidence="1">Multi-pass membrane protein</topology>
    </subcellularLocation>
</comment>
<dbReference type="InterPro" id="IPR020846">
    <property type="entry name" value="MFS_dom"/>
</dbReference>
<dbReference type="EMBL" id="KE652351">
    <property type="protein sequence ID" value="EQL02109.1"/>
    <property type="molecule type" value="Genomic_DNA"/>
</dbReference>
<dbReference type="InterPro" id="IPR036259">
    <property type="entry name" value="MFS_trans_sf"/>
</dbReference>
<evidence type="ECO:0000256" key="7">
    <source>
        <dbReference type="SAM" id="Phobius"/>
    </source>
</evidence>
<feature type="transmembrane region" description="Helical" evidence="7">
    <location>
        <begin position="359"/>
        <end position="379"/>
    </location>
</feature>
<name>T5AHR7_OPHSC</name>
<feature type="region of interest" description="Disordered" evidence="6">
    <location>
        <begin position="1"/>
        <end position="20"/>
    </location>
</feature>
<dbReference type="SUPFAM" id="SSF103473">
    <property type="entry name" value="MFS general substrate transporter"/>
    <property type="match status" value="1"/>
</dbReference>
<feature type="transmembrane region" description="Helical" evidence="7">
    <location>
        <begin position="171"/>
        <end position="191"/>
    </location>
</feature>
<dbReference type="GO" id="GO:0022857">
    <property type="term" value="F:transmembrane transporter activity"/>
    <property type="evidence" value="ECO:0007669"/>
    <property type="project" value="InterPro"/>
</dbReference>
<dbReference type="HOGENOM" id="CLU_001265_0_1_1"/>
<feature type="transmembrane region" description="Helical" evidence="7">
    <location>
        <begin position="139"/>
        <end position="159"/>
    </location>
</feature>
<feature type="transmembrane region" description="Helical" evidence="7">
    <location>
        <begin position="203"/>
        <end position="225"/>
    </location>
</feature>
<feature type="transmembrane region" description="Helical" evidence="7">
    <location>
        <begin position="329"/>
        <end position="347"/>
    </location>
</feature>
<dbReference type="FunFam" id="1.20.1250.20:FF:000034">
    <property type="entry name" value="MFS general substrate transporter"/>
    <property type="match status" value="1"/>
</dbReference>
<evidence type="ECO:0000256" key="3">
    <source>
        <dbReference type="ARBA" id="ARBA00022692"/>
    </source>
</evidence>
<accession>T5AHR7</accession>
<reference evidence="9 10" key="1">
    <citation type="journal article" date="2013" name="Chin. Sci. Bull.">
        <title>Genome survey uncovers the secrets of sex and lifestyle in caterpillar fungus.</title>
        <authorList>
            <person name="Hu X."/>
            <person name="Zhang Y."/>
            <person name="Xiao G."/>
            <person name="Zheng P."/>
            <person name="Xia Y."/>
            <person name="Zhang X."/>
            <person name="St Leger R.J."/>
            <person name="Liu X."/>
            <person name="Wang C."/>
        </authorList>
    </citation>
    <scope>NUCLEOTIDE SEQUENCE [LARGE SCALE GENOMIC DNA]</scope>
    <source>
        <strain evidence="10">Co18 / CGMCC 3.14243</strain>
        <tissue evidence="9">Fruit-body</tissue>
    </source>
</reference>
<keyword evidence="2" id="KW-0813">Transport</keyword>
<evidence type="ECO:0000256" key="6">
    <source>
        <dbReference type="SAM" id="MobiDB-lite"/>
    </source>
</evidence>
<feature type="region of interest" description="Disordered" evidence="6">
    <location>
        <begin position="389"/>
        <end position="417"/>
    </location>
</feature>
<feature type="transmembrane region" description="Helical" evidence="7">
    <location>
        <begin position="80"/>
        <end position="99"/>
    </location>
</feature>
<dbReference type="InterPro" id="IPR011701">
    <property type="entry name" value="MFS"/>
</dbReference>
<evidence type="ECO:0000259" key="8">
    <source>
        <dbReference type="PROSITE" id="PS50850"/>
    </source>
</evidence>
<evidence type="ECO:0000256" key="2">
    <source>
        <dbReference type="ARBA" id="ARBA00022448"/>
    </source>
</evidence>
<evidence type="ECO:0000313" key="10">
    <source>
        <dbReference type="Proteomes" id="UP000019374"/>
    </source>
</evidence>
<proteinExistence type="predicted"/>
<evidence type="ECO:0000256" key="1">
    <source>
        <dbReference type="ARBA" id="ARBA00004141"/>
    </source>
</evidence>
<dbReference type="PANTHER" id="PTHR43791">
    <property type="entry name" value="PERMEASE-RELATED"/>
    <property type="match status" value="1"/>
</dbReference>
<dbReference type="PANTHER" id="PTHR43791:SF91">
    <property type="entry name" value="MAJOR FACILITATOR SUPERFAMILY (MFS) PROFILE DOMAIN-CONTAINING PROTEIN-RELATED"/>
    <property type="match status" value="1"/>
</dbReference>
<keyword evidence="4 7" id="KW-1133">Transmembrane helix</keyword>
<evidence type="ECO:0000256" key="4">
    <source>
        <dbReference type="ARBA" id="ARBA00022989"/>
    </source>
</evidence>
<evidence type="ECO:0000313" key="9">
    <source>
        <dbReference type="EMBL" id="EQL02109.1"/>
    </source>
</evidence>
<keyword evidence="3 7" id="KW-0812">Transmembrane</keyword>
<dbReference type="GO" id="GO:0016020">
    <property type="term" value="C:membrane"/>
    <property type="evidence" value="ECO:0007669"/>
    <property type="project" value="UniProtKB-SubCell"/>
</dbReference>
<evidence type="ECO:0000256" key="5">
    <source>
        <dbReference type="ARBA" id="ARBA00023136"/>
    </source>
</evidence>
<dbReference type="AlphaFoldDB" id="T5AHR7"/>
<feature type="transmembrane region" description="Helical" evidence="7">
    <location>
        <begin position="111"/>
        <end position="133"/>
    </location>
</feature>
<protein>
    <submittedName>
        <fullName evidence="9">High-affinity nicotinic acid transporter</fullName>
    </submittedName>
</protein>
<dbReference type="eggNOG" id="KOG2533">
    <property type="taxonomic scope" value="Eukaryota"/>
</dbReference>
<feature type="domain" description="Major facilitator superfamily (MFS) profile" evidence="8">
    <location>
        <begin position="44"/>
        <end position="417"/>
    </location>
</feature>
<organism evidence="9 10">
    <name type="scientific">Ophiocordyceps sinensis (strain Co18 / CGMCC 3.14243)</name>
    <name type="common">Yarsagumba caterpillar fungus</name>
    <name type="synonym">Hirsutella sinensis</name>
    <dbReference type="NCBI Taxonomy" id="911162"/>
    <lineage>
        <taxon>Eukaryota</taxon>
        <taxon>Fungi</taxon>
        <taxon>Dikarya</taxon>
        <taxon>Ascomycota</taxon>
        <taxon>Pezizomycotina</taxon>
        <taxon>Sordariomycetes</taxon>
        <taxon>Hypocreomycetidae</taxon>
        <taxon>Hypocreales</taxon>
        <taxon>Ophiocordycipitaceae</taxon>
        <taxon>Ophiocordyceps</taxon>
    </lineage>
</organism>
<dbReference type="PROSITE" id="PS50850">
    <property type="entry name" value="MFS"/>
    <property type="match status" value="1"/>
</dbReference>
<dbReference type="Proteomes" id="UP000019374">
    <property type="component" value="Unassembled WGS sequence"/>
</dbReference>
<keyword evidence="5 7" id="KW-0472">Membrane</keyword>